<dbReference type="STRING" id="73230.A0A2B7ZUZ8"/>
<dbReference type="Gene3D" id="3.10.110.10">
    <property type="entry name" value="Ubiquitin Conjugating Enzyme"/>
    <property type="match status" value="1"/>
</dbReference>
<reference evidence="3 4" key="1">
    <citation type="submission" date="2017-10" db="EMBL/GenBank/DDBJ databases">
        <title>Comparative genomics in systemic dimorphic fungi from Ajellomycetaceae.</title>
        <authorList>
            <person name="Munoz J.F."/>
            <person name="Mcewen J.G."/>
            <person name="Clay O.K."/>
            <person name="Cuomo C.A."/>
        </authorList>
    </citation>
    <scope>NUCLEOTIDE SEQUENCE [LARGE SCALE GENOMIC DNA]</scope>
    <source>
        <strain evidence="3 4">UAMH4076</strain>
    </source>
</reference>
<feature type="compositionally biased region" description="Polar residues" evidence="1">
    <location>
        <begin position="211"/>
        <end position="231"/>
    </location>
</feature>
<feature type="compositionally biased region" description="Polar residues" evidence="1">
    <location>
        <begin position="145"/>
        <end position="154"/>
    </location>
</feature>
<dbReference type="InterPro" id="IPR016135">
    <property type="entry name" value="UBQ-conjugating_enzyme/RWD"/>
</dbReference>
<evidence type="ECO:0000313" key="3">
    <source>
        <dbReference type="EMBL" id="PGH37048.1"/>
    </source>
</evidence>
<dbReference type="CDD" id="cd23814">
    <property type="entry name" value="UEV_AKTIP"/>
    <property type="match status" value="1"/>
</dbReference>
<keyword evidence="4" id="KW-1185">Reference proteome</keyword>
<proteinExistence type="predicted"/>
<feature type="region of interest" description="Disordered" evidence="1">
    <location>
        <begin position="180"/>
        <end position="264"/>
    </location>
</feature>
<accession>A0A2B7ZUZ8</accession>
<evidence type="ECO:0000256" key="1">
    <source>
        <dbReference type="SAM" id="MobiDB-lite"/>
    </source>
</evidence>
<dbReference type="InterPro" id="IPR000608">
    <property type="entry name" value="UBC"/>
</dbReference>
<gene>
    <name evidence="3" type="ORF">GX50_00031</name>
</gene>
<sequence>MYLGTRNDGYLMRGLCISPECQDPPHRNINVSGRRAELEGTYRLTIMSSYRLPNIPSLRKQQLRLEFASLKTAPPPGVYVNISTADPTFWSGVIFVQKGPYASAILRFQLRFPSTYPDLPPLVTFTTDIFHPLIVPLTTYTFSTNSPDTDTVSATDEERLPPGGFSLRHGFPHWFGRARRSTSNSLAPSRNVSGGEHNDTKQAPLELQYGEGTSESTPGTPSKNPKTSSTGELDISSGPAVSSPDSHGRVSPLPTASPYTSSPRMDVPVLKVLNYIRSTFDDEAVLDSIPLEAAGNPGAWHAWRSHRRSGYREGEDGPDAQAKRGSPQARRPGEWNWEGVWEKRVQTGIETSYLESVLFGNSTRGSATDDLVRFVKLDSDILARTKEDIISTQEGNDIETP</sequence>
<feature type="domain" description="UBC core" evidence="2">
    <location>
        <begin position="58"/>
        <end position="218"/>
    </location>
</feature>
<comment type="caution">
    <text evidence="3">The sequence shown here is derived from an EMBL/GenBank/DDBJ whole genome shotgun (WGS) entry which is preliminary data.</text>
</comment>
<dbReference type="Proteomes" id="UP000226031">
    <property type="component" value="Unassembled WGS sequence"/>
</dbReference>
<dbReference type="SUPFAM" id="SSF54495">
    <property type="entry name" value="UBC-like"/>
    <property type="match status" value="1"/>
</dbReference>
<dbReference type="AlphaFoldDB" id="A0A2B7ZUZ8"/>
<evidence type="ECO:0000259" key="2">
    <source>
        <dbReference type="PROSITE" id="PS50127"/>
    </source>
</evidence>
<organism evidence="3 4">
    <name type="scientific">[Emmonsia] crescens</name>
    <dbReference type="NCBI Taxonomy" id="73230"/>
    <lineage>
        <taxon>Eukaryota</taxon>
        <taxon>Fungi</taxon>
        <taxon>Dikarya</taxon>
        <taxon>Ascomycota</taxon>
        <taxon>Pezizomycotina</taxon>
        <taxon>Eurotiomycetes</taxon>
        <taxon>Eurotiomycetidae</taxon>
        <taxon>Onygenales</taxon>
        <taxon>Ajellomycetaceae</taxon>
        <taxon>Emergomyces</taxon>
    </lineage>
</organism>
<dbReference type="PROSITE" id="PS50127">
    <property type="entry name" value="UBC_2"/>
    <property type="match status" value="1"/>
</dbReference>
<dbReference type="VEuPathDB" id="FungiDB:EMCG_09171"/>
<dbReference type="Pfam" id="PF00179">
    <property type="entry name" value="UQ_con"/>
    <property type="match status" value="1"/>
</dbReference>
<evidence type="ECO:0000313" key="4">
    <source>
        <dbReference type="Proteomes" id="UP000226031"/>
    </source>
</evidence>
<feature type="compositionally biased region" description="Polar residues" evidence="1">
    <location>
        <begin position="181"/>
        <end position="192"/>
    </location>
</feature>
<name>A0A2B7ZUZ8_9EURO</name>
<feature type="region of interest" description="Disordered" evidence="1">
    <location>
        <begin position="305"/>
        <end position="332"/>
    </location>
</feature>
<protein>
    <recommendedName>
        <fullName evidence="2">UBC core domain-containing protein</fullName>
    </recommendedName>
</protein>
<dbReference type="EMBL" id="PDND01000001">
    <property type="protein sequence ID" value="PGH37048.1"/>
    <property type="molecule type" value="Genomic_DNA"/>
</dbReference>
<feature type="region of interest" description="Disordered" evidence="1">
    <location>
        <begin position="145"/>
        <end position="165"/>
    </location>
</feature>